<dbReference type="InterPro" id="IPR029063">
    <property type="entry name" value="SAM-dependent_MTases_sf"/>
</dbReference>
<keyword evidence="6" id="KW-1185">Reference proteome</keyword>
<evidence type="ECO:0000256" key="1">
    <source>
        <dbReference type="ARBA" id="ARBA00008138"/>
    </source>
</evidence>
<evidence type="ECO:0000313" key="5">
    <source>
        <dbReference type="EMBL" id="MBY0207086.1"/>
    </source>
</evidence>
<dbReference type="RefSeq" id="WP_154891999.1">
    <property type="nucleotide sequence ID" value="NZ_JACLIC010000057.1"/>
</dbReference>
<keyword evidence="2 4" id="KW-0489">Methyltransferase</keyword>
<organism evidence="5 6">
    <name type="scientific">Paenibacillus cucumis</name>
    <name type="common">ex Kampfer et al. 2016</name>
    <dbReference type="NCBI Taxonomy" id="1776858"/>
    <lineage>
        <taxon>Bacteria</taxon>
        <taxon>Bacillati</taxon>
        <taxon>Bacillota</taxon>
        <taxon>Bacilli</taxon>
        <taxon>Bacillales</taxon>
        <taxon>Paenibacillaceae</taxon>
        <taxon>Paenibacillus</taxon>
    </lineage>
</organism>
<evidence type="ECO:0000256" key="4">
    <source>
        <dbReference type="RuleBase" id="RU362030"/>
    </source>
</evidence>
<dbReference type="GO" id="GO:0008168">
    <property type="term" value="F:methyltransferase activity"/>
    <property type="evidence" value="ECO:0007669"/>
    <property type="project" value="UniProtKB-KW"/>
</dbReference>
<protein>
    <recommendedName>
        <fullName evidence="4">S-adenosyl-L-methionine-dependent methyltransferase</fullName>
        <ecNumber evidence="4">2.1.1.-</ecNumber>
    </recommendedName>
</protein>
<evidence type="ECO:0000256" key="2">
    <source>
        <dbReference type="ARBA" id="ARBA00022603"/>
    </source>
</evidence>
<dbReference type="NCBIfam" id="TIGR00027">
    <property type="entry name" value="mthyl_TIGR00027"/>
    <property type="match status" value="1"/>
</dbReference>
<evidence type="ECO:0000256" key="3">
    <source>
        <dbReference type="ARBA" id="ARBA00022679"/>
    </source>
</evidence>
<dbReference type="GO" id="GO:0032259">
    <property type="term" value="P:methylation"/>
    <property type="evidence" value="ECO:0007669"/>
    <property type="project" value="UniProtKB-KW"/>
</dbReference>
<dbReference type="PANTHER" id="PTHR43619">
    <property type="entry name" value="S-ADENOSYL-L-METHIONINE-DEPENDENT METHYLTRANSFERASE YKTD-RELATED"/>
    <property type="match status" value="1"/>
</dbReference>
<comment type="similarity">
    <text evidence="1 4">Belongs to the UPF0677 family.</text>
</comment>
<evidence type="ECO:0000313" key="6">
    <source>
        <dbReference type="Proteomes" id="UP000706031"/>
    </source>
</evidence>
<accession>A0ABS7KT18</accession>
<dbReference type="InterPro" id="IPR011610">
    <property type="entry name" value="SAM_mthyl_Trfase_ML2640-like"/>
</dbReference>
<dbReference type="Pfam" id="PF04072">
    <property type="entry name" value="LCM"/>
    <property type="match status" value="1"/>
</dbReference>
<dbReference type="InterPro" id="IPR007213">
    <property type="entry name" value="Ppm1/Ppm2/Tcmp"/>
</dbReference>
<comment type="caution">
    <text evidence="5">The sequence shown here is derived from an EMBL/GenBank/DDBJ whole genome shotgun (WGS) entry which is preliminary data.</text>
</comment>
<dbReference type="Gene3D" id="3.40.50.150">
    <property type="entry name" value="Vaccinia Virus protein VP39"/>
    <property type="match status" value="1"/>
</dbReference>
<reference evidence="5 6" key="1">
    <citation type="submission" date="2020-08" db="EMBL/GenBank/DDBJ databases">
        <title>Fungal Genomes of the International Space Station.</title>
        <authorList>
            <person name="Seuylemezian A."/>
            <person name="Singh N.K."/>
            <person name="Wood J."/>
            <person name="Venkateswaran K."/>
        </authorList>
    </citation>
    <scope>NUCLEOTIDE SEQUENCE [LARGE SCALE GENOMIC DNA]</scope>
    <source>
        <strain evidence="5 6">S/N-304-OC-R4</strain>
    </source>
</reference>
<gene>
    <name evidence="5" type="ORF">H7T88_28045</name>
</gene>
<sequence length="306" mass="35495">MMSEKKESSITSLISAFARAYHMEHDEPLIFNDFVSRKLITSEEFATISENMIRGIHFFHPDADHQFRGDSNQILKWITQVQLSPITLARSAYSEQVMLQEAALGVKQMIVLGAGMDTFAFRHPELGDELDIFEVDLPSEQQLKKERLRQAELVIPRNLHFVPMDFTREMIRTDSWSSLFRDVRTMFTLLGVSYYLPKEDLCRLIHHAFAPLPAGSSIVFDYADEHLFQEKGKYNRVENMVKMATMGGEPMLSCFTYEDMEHLLEKAGLLIYEHLSPEEVQERYFSQRTDDLSAFETIHFIHAVKK</sequence>
<name>A0ABS7KT18_9BACL</name>
<dbReference type="SUPFAM" id="SSF53335">
    <property type="entry name" value="S-adenosyl-L-methionine-dependent methyltransferases"/>
    <property type="match status" value="1"/>
</dbReference>
<dbReference type="Proteomes" id="UP000706031">
    <property type="component" value="Unassembled WGS sequence"/>
</dbReference>
<keyword evidence="3" id="KW-0808">Transferase</keyword>
<dbReference type="PANTHER" id="PTHR43619:SF2">
    <property type="entry name" value="S-ADENOSYL-L-METHIONINE-DEPENDENT METHYLTRANSFERASES SUPERFAMILY PROTEIN"/>
    <property type="match status" value="1"/>
</dbReference>
<keyword evidence="4" id="KW-0949">S-adenosyl-L-methionine</keyword>
<comment type="function">
    <text evidence="4">Exhibits S-adenosyl-L-methionine-dependent methyltransferase activity.</text>
</comment>
<dbReference type="EC" id="2.1.1.-" evidence="4"/>
<dbReference type="EMBL" id="JACLIC010000057">
    <property type="protein sequence ID" value="MBY0207086.1"/>
    <property type="molecule type" value="Genomic_DNA"/>
</dbReference>
<proteinExistence type="inferred from homology"/>